<organism evidence="3 4">
    <name type="scientific">Parasutterella secunda</name>
    <dbReference type="NCBI Taxonomy" id="626947"/>
    <lineage>
        <taxon>Bacteria</taxon>
        <taxon>Pseudomonadati</taxon>
        <taxon>Pseudomonadota</taxon>
        <taxon>Betaproteobacteria</taxon>
        <taxon>Burkholderiales</taxon>
        <taxon>Sutterellaceae</taxon>
        <taxon>Parasutterella</taxon>
    </lineage>
</organism>
<accession>A0ABS2GXF5</accession>
<comment type="caution">
    <text evidence="3">The sequence shown here is derived from an EMBL/GenBank/DDBJ whole genome shotgun (WGS) entry which is preliminary data.</text>
</comment>
<dbReference type="RefSeq" id="WP_205050974.1">
    <property type="nucleotide sequence ID" value="NZ_JACJKX010000025.1"/>
</dbReference>
<feature type="domain" description="Transposase IS110-like N-terminal" evidence="2">
    <location>
        <begin position="77"/>
        <end position="217"/>
    </location>
</feature>
<dbReference type="PANTHER" id="PTHR33055">
    <property type="entry name" value="TRANSPOSASE FOR INSERTION SEQUENCE ELEMENT IS1111A"/>
    <property type="match status" value="1"/>
</dbReference>
<feature type="compositionally biased region" description="Polar residues" evidence="1">
    <location>
        <begin position="50"/>
        <end position="62"/>
    </location>
</feature>
<sequence>MTGKAACRATSAQRMQCSRKVYLVTASLRSTPLLMTWNPPLFPDKEENKSANQTEDTMSNSRIQSKALNAKLSWEIIGLDLAKNDLSFVGITLEGEIIRIDRLSYEQLVEFSRDTDPTTFAMEPCCESHYLTNQLELYGHQCRIIPGKAVQNYIDTYFSGQKNDLNDAEALAFLGQQKRLKFVRAKNRDEMQLQTLLTVREHYIDEYRKTLTSLKGVAQYWGLRLAKSLSSEMRLIALIEDADLPEDVKGIFKEMVKTYKDLQKKARELTKKLRHSLRGMNFVRK</sequence>
<feature type="region of interest" description="Disordered" evidence="1">
    <location>
        <begin position="42"/>
        <end position="62"/>
    </location>
</feature>
<evidence type="ECO:0000256" key="1">
    <source>
        <dbReference type="SAM" id="MobiDB-lite"/>
    </source>
</evidence>
<evidence type="ECO:0000259" key="2">
    <source>
        <dbReference type="Pfam" id="PF01548"/>
    </source>
</evidence>
<evidence type="ECO:0000313" key="4">
    <source>
        <dbReference type="Proteomes" id="UP000777002"/>
    </source>
</evidence>
<reference evidence="3 4" key="1">
    <citation type="journal article" date="2021" name="Sci. Rep.">
        <title>The distribution of antibiotic resistance genes in chicken gut microbiota commensals.</title>
        <authorList>
            <person name="Juricova H."/>
            <person name="Matiasovicova J."/>
            <person name="Kubasova T."/>
            <person name="Cejkova D."/>
            <person name="Rychlik I."/>
        </authorList>
    </citation>
    <scope>NUCLEOTIDE SEQUENCE [LARGE SCALE GENOMIC DNA]</scope>
    <source>
        <strain evidence="3 4">An562</strain>
    </source>
</reference>
<proteinExistence type="predicted"/>
<name>A0ABS2GXF5_9BURK</name>
<protein>
    <submittedName>
        <fullName evidence="3">Transposase</fullName>
    </submittedName>
</protein>
<dbReference type="InterPro" id="IPR002525">
    <property type="entry name" value="Transp_IS110-like_N"/>
</dbReference>
<dbReference type="Proteomes" id="UP000777002">
    <property type="component" value="Unassembled WGS sequence"/>
</dbReference>
<keyword evidence="4" id="KW-1185">Reference proteome</keyword>
<dbReference type="Pfam" id="PF01548">
    <property type="entry name" value="DEDD_Tnp_IS110"/>
    <property type="match status" value="1"/>
</dbReference>
<gene>
    <name evidence="3" type="ORF">H5985_08965</name>
</gene>
<evidence type="ECO:0000313" key="3">
    <source>
        <dbReference type="EMBL" id="MBM6929392.1"/>
    </source>
</evidence>
<dbReference type="InterPro" id="IPR047650">
    <property type="entry name" value="Transpos_IS110"/>
</dbReference>
<dbReference type="PANTHER" id="PTHR33055:SF3">
    <property type="entry name" value="PUTATIVE TRANSPOSASE FOR IS117-RELATED"/>
    <property type="match status" value="1"/>
</dbReference>
<dbReference type="EMBL" id="JACJKX010000025">
    <property type="protein sequence ID" value="MBM6929392.1"/>
    <property type="molecule type" value="Genomic_DNA"/>
</dbReference>